<dbReference type="SUPFAM" id="SSF53474">
    <property type="entry name" value="alpha/beta-Hydrolases"/>
    <property type="match status" value="1"/>
</dbReference>
<dbReference type="EMBL" id="CAEZYQ010000003">
    <property type="protein sequence ID" value="CAB4732411.1"/>
    <property type="molecule type" value="Genomic_DNA"/>
</dbReference>
<dbReference type="InterPro" id="IPR000639">
    <property type="entry name" value="Epox_hydrolase-like"/>
</dbReference>
<dbReference type="Pfam" id="PF00561">
    <property type="entry name" value="Abhydrolase_1"/>
    <property type="match status" value="1"/>
</dbReference>
<reference evidence="3" key="1">
    <citation type="submission" date="2020-05" db="EMBL/GenBank/DDBJ databases">
        <authorList>
            <person name="Chiriac C."/>
            <person name="Salcher M."/>
            <person name="Ghai R."/>
            <person name="Kavagutti S V."/>
        </authorList>
    </citation>
    <scope>NUCLEOTIDE SEQUENCE</scope>
</reference>
<dbReference type="InterPro" id="IPR000073">
    <property type="entry name" value="AB_hydrolase_1"/>
</dbReference>
<keyword evidence="1" id="KW-0378">Hydrolase</keyword>
<evidence type="ECO:0000313" key="3">
    <source>
        <dbReference type="EMBL" id="CAB4732411.1"/>
    </source>
</evidence>
<dbReference type="AlphaFoldDB" id="A0A6J6SBV2"/>
<evidence type="ECO:0000259" key="2">
    <source>
        <dbReference type="Pfam" id="PF00561"/>
    </source>
</evidence>
<sequence length="315" mass="33839">MEPSAARPAYAAPVPRTQPETLTVDLPSGLHVSALTWGPEGGPLAVLLHGFPDTAHTWRHLGPVLAEDGWRVVAPFLRGYAPTGLAPDGSYHVPALVHDTLALHAALGGDGRAVVVGHDWGALVAHGTGAAEHTPYAAAVAMAVPPAPALFPRGLGDLPLLARQSLLSWYTVFHQLPLLPERVFSAHVARLWRAWSPGYDPGEDLEHLAAALPDRAHRKAAIDYYRAAPRRGALPPAYADLADSWLQLPRVPLLYLHGARDGCLDSRFAARLVELLPELPARSRVEVVPSAGHFLQLERADRVAALVRTFLAEIS</sequence>
<dbReference type="PRINTS" id="PR00412">
    <property type="entry name" value="EPOXHYDRLASE"/>
</dbReference>
<dbReference type="GO" id="GO:0016787">
    <property type="term" value="F:hydrolase activity"/>
    <property type="evidence" value="ECO:0007669"/>
    <property type="project" value="UniProtKB-KW"/>
</dbReference>
<dbReference type="Gene3D" id="3.40.50.1820">
    <property type="entry name" value="alpha/beta hydrolase"/>
    <property type="match status" value="1"/>
</dbReference>
<feature type="domain" description="AB hydrolase-1" evidence="2">
    <location>
        <begin position="46"/>
        <end position="299"/>
    </location>
</feature>
<dbReference type="PANTHER" id="PTHR43329">
    <property type="entry name" value="EPOXIDE HYDROLASE"/>
    <property type="match status" value="1"/>
</dbReference>
<protein>
    <submittedName>
        <fullName evidence="3">Unannotated protein</fullName>
    </submittedName>
</protein>
<dbReference type="InterPro" id="IPR029058">
    <property type="entry name" value="AB_hydrolase_fold"/>
</dbReference>
<accession>A0A6J6SBV2</accession>
<evidence type="ECO:0000256" key="1">
    <source>
        <dbReference type="ARBA" id="ARBA00022801"/>
    </source>
</evidence>
<organism evidence="3">
    <name type="scientific">freshwater metagenome</name>
    <dbReference type="NCBI Taxonomy" id="449393"/>
    <lineage>
        <taxon>unclassified sequences</taxon>
        <taxon>metagenomes</taxon>
        <taxon>ecological metagenomes</taxon>
    </lineage>
</organism>
<gene>
    <name evidence="3" type="ORF">UFOPK2761_00610</name>
</gene>
<name>A0A6J6SBV2_9ZZZZ</name>
<proteinExistence type="predicted"/>